<keyword evidence="8" id="KW-0131">Cell cycle</keyword>
<gene>
    <name evidence="12" type="ORF">OQ287_04065</name>
</gene>
<dbReference type="GO" id="GO:0006310">
    <property type="term" value="P:DNA recombination"/>
    <property type="evidence" value="ECO:0007669"/>
    <property type="project" value="UniProtKB-KW"/>
</dbReference>
<comment type="caution">
    <text evidence="12">The sequence shown here is derived from an EMBL/GenBank/DDBJ whole genome shotgun (WGS) entry which is preliminary data.</text>
</comment>
<dbReference type="InterPro" id="IPR013762">
    <property type="entry name" value="Integrase-like_cat_sf"/>
</dbReference>
<dbReference type="SUPFAM" id="SSF56349">
    <property type="entry name" value="DNA breaking-rejoining enzymes"/>
    <property type="match status" value="1"/>
</dbReference>
<evidence type="ECO:0000313" key="12">
    <source>
        <dbReference type="EMBL" id="MCX2523406.1"/>
    </source>
</evidence>
<evidence type="ECO:0000256" key="8">
    <source>
        <dbReference type="ARBA" id="ARBA00023306"/>
    </source>
</evidence>
<name>A0AA41ZK57_9GAMM</name>
<dbReference type="GO" id="GO:0051301">
    <property type="term" value="P:cell division"/>
    <property type="evidence" value="ECO:0007669"/>
    <property type="project" value="UniProtKB-KW"/>
</dbReference>
<dbReference type="InterPro" id="IPR050090">
    <property type="entry name" value="Tyrosine_recombinase_XerCD"/>
</dbReference>
<dbReference type="PROSITE" id="PS51898">
    <property type="entry name" value="TYR_RECOMBINASE"/>
    <property type="match status" value="1"/>
</dbReference>
<dbReference type="GO" id="GO:0007059">
    <property type="term" value="P:chromosome segregation"/>
    <property type="evidence" value="ECO:0007669"/>
    <property type="project" value="UniProtKB-KW"/>
</dbReference>
<evidence type="ECO:0000256" key="1">
    <source>
        <dbReference type="ARBA" id="ARBA00004496"/>
    </source>
</evidence>
<keyword evidence="2" id="KW-0963">Cytoplasm</keyword>
<keyword evidence="5" id="KW-0229">DNA integration</keyword>
<organism evidence="12 13">
    <name type="scientific">Larsenimonas rhizosphaerae</name>
    <dbReference type="NCBI Taxonomy" id="2944682"/>
    <lineage>
        <taxon>Bacteria</taxon>
        <taxon>Pseudomonadati</taxon>
        <taxon>Pseudomonadota</taxon>
        <taxon>Gammaproteobacteria</taxon>
        <taxon>Oceanospirillales</taxon>
        <taxon>Halomonadaceae</taxon>
        <taxon>Larsenimonas</taxon>
    </lineage>
</organism>
<evidence type="ECO:0000256" key="2">
    <source>
        <dbReference type="ARBA" id="ARBA00022490"/>
    </source>
</evidence>
<dbReference type="GO" id="GO:0015074">
    <property type="term" value="P:DNA integration"/>
    <property type="evidence" value="ECO:0007669"/>
    <property type="project" value="UniProtKB-KW"/>
</dbReference>
<dbReference type="Gene3D" id="1.10.443.10">
    <property type="entry name" value="Intergrase catalytic core"/>
    <property type="match status" value="1"/>
</dbReference>
<evidence type="ECO:0000313" key="13">
    <source>
        <dbReference type="Proteomes" id="UP001165678"/>
    </source>
</evidence>
<evidence type="ECO:0000256" key="7">
    <source>
        <dbReference type="ARBA" id="ARBA00023172"/>
    </source>
</evidence>
<dbReference type="InterPro" id="IPR010998">
    <property type="entry name" value="Integrase_recombinase_N"/>
</dbReference>
<dbReference type="InterPro" id="IPR044068">
    <property type="entry name" value="CB"/>
</dbReference>
<dbReference type="Gene3D" id="1.10.150.130">
    <property type="match status" value="1"/>
</dbReference>
<feature type="domain" description="Tyr recombinase" evidence="10">
    <location>
        <begin position="161"/>
        <end position="373"/>
    </location>
</feature>
<dbReference type="PANTHER" id="PTHR30349">
    <property type="entry name" value="PHAGE INTEGRASE-RELATED"/>
    <property type="match status" value="1"/>
</dbReference>
<dbReference type="Pfam" id="PF00589">
    <property type="entry name" value="Phage_integrase"/>
    <property type="match status" value="1"/>
</dbReference>
<dbReference type="Proteomes" id="UP001165678">
    <property type="component" value="Unassembled WGS sequence"/>
</dbReference>
<dbReference type="InterPro" id="IPR002104">
    <property type="entry name" value="Integrase_catalytic"/>
</dbReference>
<dbReference type="InterPro" id="IPR011010">
    <property type="entry name" value="DNA_brk_join_enz"/>
</dbReference>
<dbReference type="PROSITE" id="PS51900">
    <property type="entry name" value="CB"/>
    <property type="match status" value="1"/>
</dbReference>
<dbReference type="GO" id="GO:0005737">
    <property type="term" value="C:cytoplasm"/>
    <property type="evidence" value="ECO:0007669"/>
    <property type="project" value="UniProtKB-SubCell"/>
</dbReference>
<dbReference type="RefSeq" id="WP_265895669.1">
    <property type="nucleotide sequence ID" value="NZ_JAPIVE010000001.1"/>
</dbReference>
<evidence type="ECO:0000256" key="4">
    <source>
        <dbReference type="ARBA" id="ARBA00022829"/>
    </source>
</evidence>
<sequence length="380" mass="44863">MDIVLAPLATDITCAPSTAVGQGGALIEARSDREAITRWLIEYRHSPATFRHYRKEAERFVLWLEFRGLSLDALRRHHLDEFEQFLTNPLPSSHWTGPTRPRHHPRWRPFRSGLAPASRRQSLVILQGLCGWLKEAGWVTHNPFALMRDRRRRLDNAAPPVIERYFEREWWCAMWKLLDPPVEDAPQRSRFLIARRRFLFGFAYLMAPRIAEISRARMNDFRLEEGQWWWHVVGKGNKVARLPVPDDMMTLLREWRAELGLSDMPPPHDDSPVLRALDRRRGVTDNQLYRVFKDGFSMLSDALIARNWSQDHPLIEQLRRATPHWLRHTSLTHQAQSGIELRYLAMNARHARLETTARYLHAENDEWQRQQARHRLSRIE</sequence>
<accession>A0AA41ZK57</accession>
<keyword evidence="7" id="KW-0233">DNA recombination</keyword>
<dbReference type="GO" id="GO:0003677">
    <property type="term" value="F:DNA binding"/>
    <property type="evidence" value="ECO:0007669"/>
    <property type="project" value="UniProtKB-UniRule"/>
</dbReference>
<evidence type="ECO:0000256" key="6">
    <source>
        <dbReference type="ARBA" id="ARBA00023125"/>
    </source>
</evidence>
<feature type="domain" description="Core-binding (CB)" evidence="11">
    <location>
        <begin position="30"/>
        <end position="134"/>
    </location>
</feature>
<keyword evidence="6 9" id="KW-0238">DNA-binding</keyword>
<evidence type="ECO:0000256" key="3">
    <source>
        <dbReference type="ARBA" id="ARBA00022618"/>
    </source>
</evidence>
<keyword evidence="13" id="KW-1185">Reference proteome</keyword>
<proteinExistence type="predicted"/>
<keyword evidence="4" id="KW-0159">Chromosome partition</keyword>
<dbReference type="PANTHER" id="PTHR30349:SF77">
    <property type="entry name" value="TYROSINE RECOMBINASE XERC"/>
    <property type="match status" value="1"/>
</dbReference>
<dbReference type="CDD" id="cd00397">
    <property type="entry name" value="DNA_BRE_C"/>
    <property type="match status" value="1"/>
</dbReference>
<dbReference type="AlphaFoldDB" id="A0AA41ZK57"/>
<evidence type="ECO:0000256" key="5">
    <source>
        <dbReference type="ARBA" id="ARBA00022908"/>
    </source>
</evidence>
<dbReference type="EMBL" id="JAPIVE010000001">
    <property type="protein sequence ID" value="MCX2523406.1"/>
    <property type="molecule type" value="Genomic_DNA"/>
</dbReference>
<evidence type="ECO:0000259" key="11">
    <source>
        <dbReference type="PROSITE" id="PS51900"/>
    </source>
</evidence>
<reference evidence="12" key="1">
    <citation type="submission" date="2022-11" db="EMBL/GenBank/DDBJ databases">
        <title>Larsenimonas rhizosphaerae sp. nov., isolated from a tidal mudflat.</title>
        <authorList>
            <person name="Lee S.D."/>
            <person name="Kim I.S."/>
        </authorList>
    </citation>
    <scope>NUCLEOTIDE SEQUENCE</scope>
    <source>
        <strain evidence="12">GH2-1</strain>
    </source>
</reference>
<evidence type="ECO:0000259" key="10">
    <source>
        <dbReference type="PROSITE" id="PS51898"/>
    </source>
</evidence>
<keyword evidence="3" id="KW-0132">Cell division</keyword>
<evidence type="ECO:0000256" key="9">
    <source>
        <dbReference type="PROSITE-ProRule" id="PRU01248"/>
    </source>
</evidence>
<comment type="subcellular location">
    <subcellularLocation>
        <location evidence="1">Cytoplasm</location>
    </subcellularLocation>
</comment>
<protein>
    <submittedName>
        <fullName evidence="12">Site-specific integrase</fullName>
    </submittedName>
</protein>